<gene>
    <name evidence="10" type="ORF">B0680_07885</name>
</gene>
<name>A0A1T0CLK4_9GAMM</name>
<dbReference type="GO" id="GO:0015920">
    <property type="term" value="P:lipopolysaccharide transport"/>
    <property type="evidence" value="ECO:0007669"/>
    <property type="project" value="TreeGrafter"/>
</dbReference>
<keyword evidence="6 9" id="KW-1133">Transmembrane helix</keyword>
<comment type="subcellular location">
    <subcellularLocation>
        <location evidence="2">Cell membrane</location>
        <topology evidence="2">Multi-pass membrane protein</topology>
    </subcellularLocation>
</comment>
<proteinExistence type="inferred from homology"/>
<feature type="transmembrane region" description="Helical" evidence="9">
    <location>
        <begin position="66"/>
        <end position="88"/>
    </location>
</feature>
<comment type="caution">
    <text evidence="10">The sequence shown here is derived from an EMBL/GenBank/DDBJ whole genome shotgun (WGS) entry which is preliminary data.</text>
</comment>
<accession>A0A1T0CLK4</accession>
<feature type="transmembrane region" description="Helical" evidence="9">
    <location>
        <begin position="16"/>
        <end position="35"/>
    </location>
</feature>
<dbReference type="InterPro" id="IPR005495">
    <property type="entry name" value="LptG/LptF_permease"/>
</dbReference>
<dbReference type="Proteomes" id="UP000189800">
    <property type="component" value="Unassembled WGS sequence"/>
</dbReference>
<comment type="similarity">
    <text evidence="3">Belongs to the LptF/LptG family.</text>
</comment>
<evidence type="ECO:0000256" key="3">
    <source>
        <dbReference type="ARBA" id="ARBA00007725"/>
    </source>
</evidence>
<evidence type="ECO:0000256" key="7">
    <source>
        <dbReference type="ARBA" id="ARBA00023136"/>
    </source>
</evidence>
<comment type="function">
    <text evidence="1">Part of the ABC transporter complex LptBFG involved in the translocation of lipopolysaccharide (LPS) from the inner membrane to the outer membrane.</text>
</comment>
<evidence type="ECO:0000256" key="9">
    <source>
        <dbReference type="SAM" id="Phobius"/>
    </source>
</evidence>
<evidence type="ECO:0000256" key="6">
    <source>
        <dbReference type="ARBA" id="ARBA00022989"/>
    </source>
</evidence>
<dbReference type="GO" id="GO:0043190">
    <property type="term" value="C:ATP-binding cassette (ABC) transporter complex"/>
    <property type="evidence" value="ECO:0007669"/>
    <property type="project" value="TreeGrafter"/>
</dbReference>
<feature type="transmembrane region" description="Helical" evidence="9">
    <location>
        <begin position="346"/>
        <end position="364"/>
    </location>
</feature>
<feature type="transmembrane region" description="Helical" evidence="9">
    <location>
        <begin position="133"/>
        <end position="152"/>
    </location>
</feature>
<evidence type="ECO:0000313" key="10">
    <source>
        <dbReference type="EMBL" id="OOS23232.1"/>
    </source>
</evidence>
<evidence type="ECO:0000313" key="11">
    <source>
        <dbReference type="Proteomes" id="UP000189800"/>
    </source>
</evidence>
<dbReference type="OrthoDB" id="9778062at2"/>
<protein>
    <submittedName>
        <fullName evidence="10">LPS export ABC transporter permease LptF</fullName>
    </submittedName>
</protein>
<keyword evidence="11" id="KW-1185">Reference proteome</keyword>
<dbReference type="PANTHER" id="PTHR33529:SF7">
    <property type="entry name" value="LIPOPOLYSACCHARIDE EXPORT SYSTEM PERMEASE PROTEIN LPTF"/>
    <property type="match status" value="1"/>
</dbReference>
<keyword evidence="4" id="KW-1003">Cell membrane</keyword>
<comment type="subunit">
    <text evidence="8">Component of the lipopolysaccharide transport and assembly complex. The LptBFG transporter is composed of two ATP-binding proteins (LptB) and two transmembrane proteins (LptF and LptG).</text>
</comment>
<sequence>MRNKINLSNRLKLRRFFVIISHLPIIFWKSFSVILRRYITTQVASTTALVLGFLVVMLLGGRLIRYFGMAAEGGLGVNVLFSLIGYNLPYFLELILPLSFFIALMLVFGRLYSDHEMAVINSSGISRGRLARMLAPLVIVLMLLEGWIALVAKPWGMERATNIWTEQSMTQVFDLIRPKEFISSGDYHLYVGEIGARRESLQDVIVIQMNAKKGMMDTQAQRNQAPTHHEIQSEDAAALEQIPDEYKSQKDSLIFAKSATQVATTDGSIQLDLHQGRRYEVDPTSQKYSQIGFERYRITLAGKSAPDTQAMRIEGLSTKALTEVISGQAQRENTNEVYAELGYRLSLPWLILLAVMLAAPLSYVRPRQGRWLKLIPAIFIYVASVLAVISLKDSIAKGKLSAMMYPVAILAVALFALYLNYHDRLMNRLRLKRHTSETSQ</sequence>
<evidence type="ECO:0000256" key="8">
    <source>
        <dbReference type="ARBA" id="ARBA00026081"/>
    </source>
</evidence>
<dbReference type="Pfam" id="PF03739">
    <property type="entry name" value="LptF_LptG"/>
    <property type="match status" value="1"/>
</dbReference>
<feature type="transmembrane region" description="Helical" evidence="9">
    <location>
        <begin position="41"/>
        <end position="59"/>
    </location>
</feature>
<keyword evidence="7 9" id="KW-0472">Membrane</keyword>
<organism evidence="10 11">
    <name type="scientific">Moraxella pluranimalium</name>
    <dbReference type="NCBI Taxonomy" id="470453"/>
    <lineage>
        <taxon>Bacteria</taxon>
        <taxon>Pseudomonadati</taxon>
        <taxon>Pseudomonadota</taxon>
        <taxon>Gammaproteobacteria</taxon>
        <taxon>Moraxellales</taxon>
        <taxon>Moraxellaceae</taxon>
        <taxon>Moraxella</taxon>
    </lineage>
</organism>
<evidence type="ECO:0000256" key="1">
    <source>
        <dbReference type="ARBA" id="ARBA00002265"/>
    </source>
</evidence>
<evidence type="ECO:0000256" key="2">
    <source>
        <dbReference type="ARBA" id="ARBA00004651"/>
    </source>
</evidence>
<dbReference type="STRING" id="470453.B0680_07885"/>
<dbReference type="EMBL" id="MUYU01000018">
    <property type="protein sequence ID" value="OOS23232.1"/>
    <property type="molecule type" value="Genomic_DNA"/>
</dbReference>
<keyword evidence="5 9" id="KW-0812">Transmembrane</keyword>
<evidence type="ECO:0000256" key="5">
    <source>
        <dbReference type="ARBA" id="ARBA00022692"/>
    </source>
</evidence>
<dbReference type="PANTHER" id="PTHR33529">
    <property type="entry name" value="SLR0882 PROTEIN-RELATED"/>
    <property type="match status" value="1"/>
</dbReference>
<feature type="transmembrane region" description="Helical" evidence="9">
    <location>
        <begin position="371"/>
        <end position="391"/>
    </location>
</feature>
<reference evidence="10 11" key="1">
    <citation type="submission" date="2017-02" db="EMBL/GenBank/DDBJ databases">
        <title>Draft genome sequence of Moraxella pluranimalium CCUG 54913T type strain.</title>
        <authorList>
            <person name="Salva-Serra F."/>
            <person name="Engstrom-Jakobsson H."/>
            <person name="Thorell K."/>
            <person name="Jaen-Luchoro D."/>
            <person name="Gonzales-Siles L."/>
            <person name="Karlsson R."/>
            <person name="Yazdan S."/>
            <person name="Boulund F."/>
            <person name="Johnning A."/>
            <person name="Engstrand L."/>
            <person name="Kristiansson E."/>
            <person name="Moore E."/>
        </authorList>
    </citation>
    <scope>NUCLEOTIDE SEQUENCE [LARGE SCALE GENOMIC DNA]</scope>
    <source>
        <strain evidence="10 11">CCUG 54913</strain>
    </source>
</reference>
<feature type="transmembrane region" description="Helical" evidence="9">
    <location>
        <begin position="403"/>
        <end position="421"/>
    </location>
</feature>
<dbReference type="AlphaFoldDB" id="A0A1T0CLK4"/>
<evidence type="ECO:0000256" key="4">
    <source>
        <dbReference type="ARBA" id="ARBA00022475"/>
    </source>
</evidence>
<feature type="transmembrane region" description="Helical" evidence="9">
    <location>
        <begin position="94"/>
        <end position="112"/>
    </location>
</feature>
<dbReference type="RefSeq" id="WP_078254555.1">
    <property type="nucleotide sequence ID" value="NZ_MUYU01000018.1"/>
</dbReference>